<dbReference type="PROSITE" id="PS00149">
    <property type="entry name" value="SULFATASE_2"/>
    <property type="match status" value="2"/>
</dbReference>
<dbReference type="Gene3D" id="3.40.720.10">
    <property type="entry name" value="Alkaline Phosphatase, subunit A"/>
    <property type="match status" value="2"/>
</dbReference>
<keyword evidence="6" id="KW-0325">Glycoprotein</keyword>
<evidence type="ECO:0000256" key="1">
    <source>
        <dbReference type="ARBA" id="ARBA00001913"/>
    </source>
</evidence>
<dbReference type="EMBL" id="CAJPIZ010001294">
    <property type="protein sequence ID" value="CAG2103241.1"/>
    <property type="molecule type" value="Genomic_DNA"/>
</dbReference>
<dbReference type="AlphaFoldDB" id="A0A7R9KH49"/>
<organism evidence="9">
    <name type="scientific">Medioppia subpectinata</name>
    <dbReference type="NCBI Taxonomy" id="1979941"/>
    <lineage>
        <taxon>Eukaryota</taxon>
        <taxon>Metazoa</taxon>
        <taxon>Ecdysozoa</taxon>
        <taxon>Arthropoda</taxon>
        <taxon>Chelicerata</taxon>
        <taxon>Arachnida</taxon>
        <taxon>Acari</taxon>
        <taxon>Acariformes</taxon>
        <taxon>Sarcoptiformes</taxon>
        <taxon>Oribatida</taxon>
        <taxon>Brachypylina</taxon>
        <taxon>Oppioidea</taxon>
        <taxon>Oppiidae</taxon>
        <taxon>Medioppia</taxon>
    </lineage>
</organism>
<keyword evidence="5" id="KW-0106">Calcium</keyword>
<evidence type="ECO:0000256" key="2">
    <source>
        <dbReference type="ARBA" id="ARBA00008779"/>
    </source>
</evidence>
<dbReference type="GO" id="GO:0004222">
    <property type="term" value="F:metalloendopeptidase activity"/>
    <property type="evidence" value="ECO:0007669"/>
    <property type="project" value="InterPro"/>
</dbReference>
<feature type="domain" description="Sulfatase N-terminal" evidence="8">
    <location>
        <begin position="632"/>
        <end position="947"/>
    </location>
</feature>
<dbReference type="EMBL" id="OC855869">
    <property type="protein sequence ID" value="CAD7622811.1"/>
    <property type="molecule type" value="Genomic_DNA"/>
</dbReference>
<gene>
    <name evidence="9" type="ORF">OSB1V03_LOCUS3274</name>
</gene>
<dbReference type="GO" id="GO:0006508">
    <property type="term" value="P:proteolysis"/>
    <property type="evidence" value="ECO:0007669"/>
    <property type="project" value="InterPro"/>
</dbReference>
<keyword evidence="4" id="KW-0378">Hydrolase</keyword>
<keyword evidence="7" id="KW-0732">Signal</keyword>
<dbReference type="SUPFAM" id="SSF53649">
    <property type="entry name" value="Alkaline phosphatase-like"/>
    <property type="match status" value="2"/>
</dbReference>
<dbReference type="InterPro" id="IPR017850">
    <property type="entry name" value="Alkaline_phosphatase_core_sf"/>
</dbReference>
<evidence type="ECO:0000256" key="3">
    <source>
        <dbReference type="ARBA" id="ARBA00022723"/>
    </source>
</evidence>
<keyword evidence="3" id="KW-0479">Metal-binding</keyword>
<keyword evidence="10" id="KW-1185">Reference proteome</keyword>
<feature type="signal peptide" evidence="7">
    <location>
        <begin position="1"/>
        <end position="21"/>
    </location>
</feature>
<evidence type="ECO:0000256" key="6">
    <source>
        <dbReference type="ARBA" id="ARBA00023180"/>
    </source>
</evidence>
<evidence type="ECO:0000313" key="9">
    <source>
        <dbReference type="EMBL" id="CAD7622811.1"/>
    </source>
</evidence>
<evidence type="ECO:0000256" key="5">
    <source>
        <dbReference type="ARBA" id="ARBA00022837"/>
    </source>
</evidence>
<reference evidence="9" key="1">
    <citation type="submission" date="2020-11" db="EMBL/GenBank/DDBJ databases">
        <authorList>
            <person name="Tran Van P."/>
        </authorList>
    </citation>
    <scope>NUCLEOTIDE SEQUENCE</scope>
</reference>
<evidence type="ECO:0000256" key="7">
    <source>
        <dbReference type="SAM" id="SignalP"/>
    </source>
</evidence>
<dbReference type="PANTHER" id="PTHR10342">
    <property type="entry name" value="ARYLSULFATASE"/>
    <property type="match status" value="1"/>
</dbReference>
<evidence type="ECO:0000313" key="10">
    <source>
        <dbReference type="Proteomes" id="UP000759131"/>
    </source>
</evidence>
<dbReference type="InterPro" id="IPR024079">
    <property type="entry name" value="MetalloPept_cat_dom_sf"/>
</dbReference>
<dbReference type="InterPro" id="IPR024607">
    <property type="entry name" value="Sulfatase_CS"/>
</dbReference>
<dbReference type="GO" id="GO:0046872">
    <property type="term" value="F:metal ion binding"/>
    <property type="evidence" value="ECO:0007669"/>
    <property type="project" value="UniProtKB-KW"/>
</dbReference>
<comment type="cofactor">
    <cofactor evidence="1">
        <name>Ca(2+)</name>
        <dbReference type="ChEBI" id="CHEBI:29108"/>
    </cofactor>
</comment>
<proteinExistence type="inferred from homology"/>
<sequence length="1138" mass="128393">MLKSLIFILMIMIIVMNGTNGESEGISLLKQKKAQKTNKNRSRAQSRASGTSTAFWPNGVVYYQIDNSLCMLHTDGSLQMLCEAYSPALALGDGCYSSVGKVGGRQYLSLGNGCHDIGSAMHEILHALGWGDVGFHGSHQVKTPNIDLLAGSGILLNNYYVSPICSPSRSAILTGYHPIHTGLQHDVFNGAEPFGTPLQYKLLPQHLKDLGYETHAVGKWHQGFFTKDYIPTQRGFDSHFGYWTGHEDYYDRTSMENWWGIDFRDNEKPANLTEYEGIYSTDIYTNKAIDIINGRCNSTKPLFLYLAHQSVHAGNIMDSLQAPQQYIDRFKYIEDYRRRTFVAMVSALDDSVGEVFSALQKANILNDTIIIFTTDNGGATGGTAGWSIDDSIGSNWPLRGAKYTLWEGGIRGIAFIWSPFLRKTYISDHLMHVTDWLPTIYSAVGGKTQDLGPIDGIDMWNILNNNLQNPRKSLLHNIDPIWDVWALRYGDYKLISGTVYNGDFDGWFLPPGEANETTTVENLVVSQNLQINYRKSKVYKTLKRLNFDSIRVKDIVLKCNSSLMTDCEPTITPCLFNIKSDPCEYHNIYQQNPDIVKTMLNVLNTYNASAVPPGNQPVDNDANPVYHNYIIGWGDVGFHGSHQVKTPNIDLLAGSGIILNNYYVSPICSPSRSAILTGYHPIHTGQQHDALGAADPRGIPLQYKLLPQHLKDLGYETHAVGKWHQGHFKRDYIPTQRGFDSHFGYWTGHEDYYDRTAVENWWGIDFRDNEKPANLTDYEGIYATDIYTNKAIDIINGRSNLTKPLFLYLAHQSVHSGNTRQPLQAPQQYIDRFKDIKDMRRRTFAAMVSTLDDSVGDVFSALQKANILNDTIIIFTADNGAATGDTAGMFDDSIGSNWPLRGAKYTLFEGGIRGTAFIWSPLLRQTYISDHLMHVTDWLPTIYSAVGGQTEDLGPIDGIDMWNILNDNSQNPRKHLLHNIDRDNHMDVWALRYGDYKLISGTVFGGRLDGWYLPPGEVNETNDNNYVTHQSLQKHYLNSKVYQTLKRLNVDSIEVKEIIVKCNASLKTDCKPTVNPCLFNIRSDPCEYNNIYQKNPDIVKTMLNILHIYNASAVPPGNQPEEDKANPIYHNYMWDIWR</sequence>
<feature type="domain" description="Sulfatase N-terminal" evidence="8">
    <location>
        <begin position="128"/>
        <end position="445"/>
    </location>
</feature>
<dbReference type="Gene3D" id="3.40.390.10">
    <property type="entry name" value="Collagenase (Catalytic Domain)"/>
    <property type="match status" value="1"/>
</dbReference>
<dbReference type="PROSITE" id="PS00523">
    <property type="entry name" value="SULFATASE_1"/>
    <property type="match status" value="2"/>
</dbReference>
<evidence type="ECO:0000256" key="4">
    <source>
        <dbReference type="ARBA" id="ARBA00022801"/>
    </source>
</evidence>
<dbReference type="InterPro" id="IPR047115">
    <property type="entry name" value="ARSB"/>
</dbReference>
<dbReference type="GO" id="GO:0008484">
    <property type="term" value="F:sulfuric ester hydrolase activity"/>
    <property type="evidence" value="ECO:0007669"/>
    <property type="project" value="InterPro"/>
</dbReference>
<dbReference type="Pfam" id="PF00884">
    <property type="entry name" value="Sulfatase"/>
    <property type="match status" value="2"/>
</dbReference>
<feature type="chain" id="PRO_5036403374" description="Sulfatase N-terminal domain-containing protein" evidence="7">
    <location>
        <begin position="22"/>
        <end position="1138"/>
    </location>
</feature>
<dbReference type="OrthoDB" id="103349at2759"/>
<dbReference type="SUPFAM" id="SSF55486">
    <property type="entry name" value="Metalloproteases ('zincins'), catalytic domain"/>
    <property type="match status" value="1"/>
</dbReference>
<name>A0A7R9KH49_9ACAR</name>
<comment type="similarity">
    <text evidence="2">Belongs to the sulfatase family.</text>
</comment>
<dbReference type="Proteomes" id="UP000759131">
    <property type="component" value="Unassembled WGS sequence"/>
</dbReference>
<dbReference type="CDD" id="cd16029">
    <property type="entry name" value="4-S"/>
    <property type="match status" value="2"/>
</dbReference>
<feature type="non-terminal residue" evidence="9">
    <location>
        <position position="1"/>
    </location>
</feature>
<dbReference type="InterPro" id="IPR000917">
    <property type="entry name" value="Sulfatase_N"/>
</dbReference>
<dbReference type="PANTHER" id="PTHR10342:SF273">
    <property type="entry name" value="RE14504P"/>
    <property type="match status" value="1"/>
</dbReference>
<accession>A0A7R9KH49</accession>
<evidence type="ECO:0000259" key="8">
    <source>
        <dbReference type="Pfam" id="PF00884"/>
    </source>
</evidence>
<protein>
    <recommendedName>
        <fullName evidence="8">Sulfatase N-terminal domain-containing protein</fullName>
    </recommendedName>
</protein>
<dbReference type="Gene3D" id="3.30.1120.10">
    <property type="match status" value="2"/>
</dbReference>